<dbReference type="Proteomes" id="UP000253495">
    <property type="component" value="Unassembled WGS sequence"/>
</dbReference>
<keyword evidence="3" id="KW-0012">Acyltransferase</keyword>
<dbReference type="RefSeq" id="WP_114451151.1">
    <property type="nucleotide sequence ID" value="NZ_QPJC01000001.1"/>
</dbReference>
<dbReference type="Pfam" id="PF01553">
    <property type="entry name" value="Acyltransferase"/>
    <property type="match status" value="1"/>
</dbReference>
<dbReference type="SMART" id="SM00563">
    <property type="entry name" value="PlsC"/>
    <property type="match status" value="1"/>
</dbReference>
<accession>A0A368VY99</accession>
<evidence type="ECO:0000313" key="3">
    <source>
        <dbReference type="EMBL" id="RCW46905.1"/>
    </source>
</evidence>
<dbReference type="AlphaFoldDB" id="A0A368VY99"/>
<protein>
    <submittedName>
        <fullName evidence="3">1-acyl-sn-glycerol-3-phosphate acyltransferase</fullName>
    </submittedName>
</protein>
<evidence type="ECO:0000256" key="1">
    <source>
        <dbReference type="SAM" id="MobiDB-lite"/>
    </source>
</evidence>
<comment type="caution">
    <text evidence="3">The sequence shown here is derived from an EMBL/GenBank/DDBJ whole genome shotgun (WGS) entry which is preliminary data.</text>
</comment>
<reference evidence="3 4" key="1">
    <citation type="submission" date="2018-07" db="EMBL/GenBank/DDBJ databases">
        <title>Genomic Encyclopedia of Type Strains, Phase III (KMG-III): the genomes of soil and plant-associated and newly described type strains.</title>
        <authorList>
            <person name="Whitman W."/>
        </authorList>
    </citation>
    <scope>NUCLEOTIDE SEQUENCE [LARGE SCALE GENOMIC DNA]</scope>
    <source>
        <strain evidence="3 4">CECT 8575</strain>
    </source>
</reference>
<name>A0A368VY99_9ACTN</name>
<dbReference type="CDD" id="cd07987">
    <property type="entry name" value="LPLAT_MGAT-like"/>
    <property type="match status" value="1"/>
</dbReference>
<organism evidence="3 4">
    <name type="scientific">Halopolyspora algeriensis</name>
    <dbReference type="NCBI Taxonomy" id="1500506"/>
    <lineage>
        <taxon>Bacteria</taxon>
        <taxon>Bacillati</taxon>
        <taxon>Actinomycetota</taxon>
        <taxon>Actinomycetes</taxon>
        <taxon>Actinomycetes incertae sedis</taxon>
        <taxon>Halopolyspora</taxon>
    </lineage>
</organism>
<dbReference type="OrthoDB" id="5241618at2"/>
<feature type="region of interest" description="Disordered" evidence="1">
    <location>
        <begin position="9"/>
        <end position="48"/>
    </location>
</feature>
<proteinExistence type="predicted"/>
<dbReference type="PIRSF" id="PIRSF016753">
    <property type="entry name" value="P_lipid/glycerol_ac_tran_prd"/>
    <property type="match status" value="1"/>
</dbReference>
<dbReference type="GO" id="GO:0016020">
    <property type="term" value="C:membrane"/>
    <property type="evidence" value="ECO:0007669"/>
    <property type="project" value="TreeGrafter"/>
</dbReference>
<dbReference type="InterPro" id="IPR002123">
    <property type="entry name" value="Plipid/glycerol_acylTrfase"/>
</dbReference>
<dbReference type="PANTHER" id="PTHR22753:SF14">
    <property type="entry name" value="MONOACYLGLYCEROL_DIACYLGLYCEROL O-ACYLTRANSFERASE"/>
    <property type="match status" value="1"/>
</dbReference>
<dbReference type="InterPro" id="IPR016676">
    <property type="entry name" value="P_lipid/glycerol_AcTrfase_prd"/>
</dbReference>
<dbReference type="SUPFAM" id="SSF69593">
    <property type="entry name" value="Glycerol-3-phosphate (1)-acyltransferase"/>
    <property type="match status" value="1"/>
</dbReference>
<dbReference type="EMBL" id="QPJC01000001">
    <property type="protein sequence ID" value="RCW46905.1"/>
    <property type="molecule type" value="Genomic_DNA"/>
</dbReference>
<gene>
    <name evidence="3" type="ORF">DFQ14_101245</name>
</gene>
<sequence length="327" mass="35692">MADARVIPLYPGSGNVARQTGRSGSGGDSSSRPYDATASDEGSGEGRMSWDETVAEALAFARRRVLGDYEVDEFGFDAELTDHLLLPSLRPFYEKWFRVETIGLHNVPAESGALVVANHSGTLPWDALMTTVALRDHHPASRQLRMLGADLVFRMPVVGALARKSGQTLACNPDAERLLGGGELVGVWPEGFKGIGKPFRDRYKLQRFGRGGFVSAAIRAGVPIVPCSIVGAEEIYPNLADIKPIARLLGLPYFPVTPLFPHFGPLGTVPLPSKWYIEFGEPIDTSSNPEGAENDPMLVFNLSDQVRETIQETLYRLLAQRRNVFLG</sequence>
<evidence type="ECO:0000259" key="2">
    <source>
        <dbReference type="SMART" id="SM00563"/>
    </source>
</evidence>
<dbReference type="PANTHER" id="PTHR22753">
    <property type="entry name" value="TRANSMEMBRANE PROTEIN 68"/>
    <property type="match status" value="1"/>
</dbReference>
<evidence type="ECO:0000313" key="4">
    <source>
        <dbReference type="Proteomes" id="UP000253495"/>
    </source>
</evidence>
<feature type="domain" description="Phospholipid/glycerol acyltransferase" evidence="2">
    <location>
        <begin position="113"/>
        <end position="232"/>
    </location>
</feature>
<keyword evidence="3" id="KW-0808">Transferase</keyword>
<dbReference type="GO" id="GO:0016746">
    <property type="term" value="F:acyltransferase activity"/>
    <property type="evidence" value="ECO:0007669"/>
    <property type="project" value="UniProtKB-KW"/>
</dbReference>
<keyword evidence="4" id="KW-1185">Reference proteome</keyword>